<dbReference type="InterPro" id="IPR001343">
    <property type="entry name" value="Hemolysn_Ca-bd"/>
</dbReference>
<proteinExistence type="predicted"/>
<dbReference type="SUPFAM" id="SSF51120">
    <property type="entry name" value="beta-Roll"/>
    <property type="match status" value="6"/>
</dbReference>
<name>A0A420DUS5_9RHOB</name>
<dbReference type="EMBL" id="RAQK01000001">
    <property type="protein sequence ID" value="RKE97920.1"/>
    <property type="molecule type" value="Genomic_DNA"/>
</dbReference>
<dbReference type="InterPro" id="IPR050557">
    <property type="entry name" value="RTX_toxin/Mannuronan_C5-epim"/>
</dbReference>
<dbReference type="SUPFAM" id="SSF51294">
    <property type="entry name" value="Hedgehog/intein (Hint) domain"/>
    <property type="match status" value="1"/>
</dbReference>
<dbReference type="RefSeq" id="WP_025061302.1">
    <property type="nucleotide sequence ID" value="NZ_RAQK01000001.1"/>
</dbReference>
<protein>
    <submittedName>
        <fullName evidence="5">Ca2+-binding RTX toxin-like protein</fullName>
    </submittedName>
</protein>
<evidence type="ECO:0000313" key="6">
    <source>
        <dbReference type="Proteomes" id="UP000284407"/>
    </source>
</evidence>
<dbReference type="GO" id="GO:0005509">
    <property type="term" value="F:calcium ion binding"/>
    <property type="evidence" value="ECO:0007669"/>
    <property type="project" value="InterPro"/>
</dbReference>
<evidence type="ECO:0000256" key="2">
    <source>
        <dbReference type="ARBA" id="ARBA00022525"/>
    </source>
</evidence>
<comment type="caution">
    <text evidence="5">The sequence shown here is derived from an EMBL/GenBank/DDBJ whole genome shotgun (WGS) entry which is preliminary data.</text>
</comment>
<accession>A0A420DUS5</accession>
<dbReference type="PRINTS" id="PR00313">
    <property type="entry name" value="CABNDNGRPT"/>
</dbReference>
<comment type="subcellular location">
    <subcellularLocation>
        <location evidence="1">Secreted</location>
    </subcellularLocation>
</comment>
<dbReference type="Gene3D" id="2.150.10.10">
    <property type="entry name" value="Serralysin-like metalloprotease, C-terminal"/>
    <property type="match status" value="9"/>
</dbReference>
<dbReference type="PANTHER" id="PTHR38340:SF1">
    <property type="entry name" value="S-LAYER PROTEIN"/>
    <property type="match status" value="1"/>
</dbReference>
<organism evidence="5 6">
    <name type="scientific">Sulfitobacter guttiformis</name>
    <dbReference type="NCBI Taxonomy" id="74349"/>
    <lineage>
        <taxon>Bacteria</taxon>
        <taxon>Pseudomonadati</taxon>
        <taxon>Pseudomonadota</taxon>
        <taxon>Alphaproteobacteria</taxon>
        <taxon>Rhodobacterales</taxon>
        <taxon>Roseobacteraceae</taxon>
        <taxon>Sulfitobacter</taxon>
    </lineage>
</organism>
<dbReference type="InterPro" id="IPR028992">
    <property type="entry name" value="Hedgehog/Intein_dom"/>
</dbReference>
<dbReference type="InterPro" id="IPR036844">
    <property type="entry name" value="Hint_dom_sf"/>
</dbReference>
<dbReference type="Pfam" id="PF00353">
    <property type="entry name" value="HemolysinCabind"/>
    <property type="match status" value="14"/>
</dbReference>
<reference evidence="5 6" key="1">
    <citation type="submission" date="2018-09" db="EMBL/GenBank/DDBJ databases">
        <title>Genomic Encyclopedia of Archaeal and Bacterial Type Strains, Phase II (KMG-II): from individual species to whole genera.</title>
        <authorList>
            <person name="Goeker M."/>
        </authorList>
    </citation>
    <scope>NUCLEOTIDE SEQUENCE [LARGE SCALE GENOMIC DNA]</scope>
    <source>
        <strain evidence="5 6">DSM 11458</strain>
    </source>
</reference>
<keyword evidence="6" id="KW-1185">Reference proteome</keyword>
<evidence type="ECO:0000256" key="1">
    <source>
        <dbReference type="ARBA" id="ARBA00004613"/>
    </source>
</evidence>
<evidence type="ECO:0000256" key="3">
    <source>
        <dbReference type="SAM" id="MobiDB-lite"/>
    </source>
</evidence>
<dbReference type="Pfam" id="PF13403">
    <property type="entry name" value="Hint_2"/>
    <property type="match status" value="1"/>
</dbReference>
<gene>
    <name evidence="5" type="ORF">C8N30_2557</name>
</gene>
<dbReference type="STRING" id="1443111.Z949_648"/>
<dbReference type="Proteomes" id="UP000284407">
    <property type="component" value="Unassembled WGS sequence"/>
</dbReference>
<evidence type="ECO:0000259" key="4">
    <source>
        <dbReference type="Pfam" id="PF13403"/>
    </source>
</evidence>
<dbReference type="PROSITE" id="PS00330">
    <property type="entry name" value="HEMOLYSIN_CALCIUM"/>
    <property type="match status" value="11"/>
</dbReference>
<dbReference type="InterPro" id="IPR018511">
    <property type="entry name" value="Hemolysin-typ_Ca-bd_CS"/>
</dbReference>
<dbReference type="InterPro" id="IPR011049">
    <property type="entry name" value="Serralysin-like_metalloprot_C"/>
</dbReference>
<keyword evidence="2" id="KW-0964">Secreted</keyword>
<dbReference type="OrthoDB" id="6305173at2"/>
<dbReference type="GO" id="GO:0005576">
    <property type="term" value="C:extracellular region"/>
    <property type="evidence" value="ECO:0007669"/>
    <property type="project" value="UniProtKB-SubCell"/>
</dbReference>
<feature type="region of interest" description="Disordered" evidence="3">
    <location>
        <begin position="104"/>
        <end position="155"/>
    </location>
</feature>
<feature type="domain" description="Hedgehog/Intein (Hint)" evidence="4">
    <location>
        <begin position="1103"/>
        <end position="1241"/>
    </location>
</feature>
<evidence type="ECO:0000313" key="5">
    <source>
        <dbReference type="EMBL" id="RKE97920.1"/>
    </source>
</evidence>
<sequence>MTTYTVTTANYNSAAFWSSISVSSSGHVLDFTGLPSSFFVSVQPDNNLIWIWNGSAWSSIGEAGSGSNFNLGAPTELHYFTELRVGNSTAELLGSSANETLVSGAGNDTIEGGSGNDSIQSGGGNDSIDAGVGNDTINAGSGNDYVESGQGNDRVETGTGNDIVAVSDDHNNDTITDSGGGSDYDAIVFSTPVGTDGVDIAFISGTTATYDYQTTLTNTFGTFTGFEQIITTNYADTVDTTASTGFQQVFLGGGNDTLTLGSVGSEGYGQAGDDQLTGGSGSDRLDGGIGNDTIFGGIGQDTLVGDDGDDLIDGGAGNDSIIGGAGADTLAGGDGDDYIEGGAGNDFLTTGLGQDTLMGGDGNDTLMNSDGDDSLDGGAGDDSIVATGGMDTLRGGTGADYMDGGDDADTFIIEDSFGNDTIIGGEGLTDGTDVDSDTIDGGTLSGDVTVSFTGDEAGTITDGIDTITFFEIENVFSGNGDDVLDASSDSVGVGLFGGAGSDTITGGTGADYIDGGDDQDTLILRDGFGTDTIIGGEGGVDFDTIDLTALTVPVTVTYTSSEAGTISDGTNTITFSQIEHLVLTDHNDTVDAVTNWAGAVYVDGGGGNDSIDGGVGLGAGDTLIGGAGNDTLRGWDGDDTLIGGDGNDVLMGDQGADSLDGGAGDDQLSSYGGAATLSGGDGSDLFSIFDSAVAFGGTPGIDGVVIDGGDGGTDQDLVSLASFATGATVTFTGDEDGTIAAGGQTAGFSNIEAFYGSNSADFFDASATYSGLVGDAPGVTIYSLSGNDTVLGGRGGDTIDGGAGLDSIRGGAGNDSIDGGDDNDKLYGEAGSDTLQGGAGNDTLDGGADNDYIVGGDGNDYIASSNTNSGDDIIDGGLGDDIIYTGSGNDWVDGGDGRDTIYLAGGENTVFGGAGNDRITTSGVGGASSIDGGTGDDTISTYNGANNADTVEGGDGNDLISTFDGDDLVSGGDGNDTVEAGAGDDTITGGTGNDRLTGGGGDDIFHYTAGDGADTITDFNSGNSGALNDSDTTNNDFIDLSAFYDDIWELHADQADDGILNQSNEGVDGADYSDNDSFGSGSLTFSGASADNSSFTSENTGVVCFASGTAIRTPVGEVLVETLRTGDLVMTHDHGPSKVLWIGCTEVVLQAGQVDPSRTPVRIKPDVASGERALLVSPQHCLLMMDAAGQPVLARARHLAEETRLAAFARGRSAVTYWHVLLERHSVLISQGRASESFYPGPNGLVMMEAPERARLLGALPALRTAPVETAYGPLALKVLDRSEVRSSAQTGAFAFASTHEGVIALPTEHRRQFVV</sequence>
<feature type="region of interest" description="Disordered" evidence="3">
    <location>
        <begin position="810"/>
        <end position="843"/>
    </location>
</feature>
<dbReference type="PANTHER" id="PTHR38340">
    <property type="entry name" value="S-LAYER PROTEIN"/>
    <property type="match status" value="1"/>
</dbReference>